<reference evidence="2" key="1">
    <citation type="submission" date="2020-03" db="EMBL/GenBank/DDBJ databases">
        <authorList>
            <person name="Weist P."/>
        </authorList>
    </citation>
    <scope>NUCLEOTIDE SEQUENCE</scope>
</reference>
<dbReference type="GO" id="GO:0004672">
    <property type="term" value="F:protein kinase activity"/>
    <property type="evidence" value="ECO:0007669"/>
    <property type="project" value="InterPro"/>
</dbReference>
<organism evidence="2 3">
    <name type="scientific">Pleuronectes platessa</name>
    <name type="common">European plaice</name>
    <dbReference type="NCBI Taxonomy" id="8262"/>
    <lineage>
        <taxon>Eukaryota</taxon>
        <taxon>Metazoa</taxon>
        <taxon>Chordata</taxon>
        <taxon>Craniata</taxon>
        <taxon>Vertebrata</taxon>
        <taxon>Euteleostomi</taxon>
        <taxon>Actinopterygii</taxon>
        <taxon>Neopterygii</taxon>
        <taxon>Teleostei</taxon>
        <taxon>Neoteleostei</taxon>
        <taxon>Acanthomorphata</taxon>
        <taxon>Carangaria</taxon>
        <taxon>Pleuronectiformes</taxon>
        <taxon>Pleuronectoidei</taxon>
        <taxon>Pleuronectidae</taxon>
        <taxon>Pleuronectes</taxon>
    </lineage>
</organism>
<name>A0A9N7UTN2_PLEPL</name>
<evidence type="ECO:0000313" key="2">
    <source>
        <dbReference type="EMBL" id="CAB1439028.1"/>
    </source>
</evidence>
<evidence type="ECO:0000259" key="1">
    <source>
        <dbReference type="PROSITE" id="PS50011"/>
    </source>
</evidence>
<dbReference type="Pfam" id="PF00069">
    <property type="entry name" value="Pkinase"/>
    <property type="match status" value="1"/>
</dbReference>
<sequence>MLSDPRTLQTQTHSSNIINLLEVLSILDPVKTTVLLTALEALRGLRVTHNNLKPDNLMLVNHHNQPFRIKLIDFGLSQNI</sequence>
<proteinExistence type="predicted"/>
<protein>
    <recommendedName>
        <fullName evidence="1">Protein kinase domain-containing protein</fullName>
    </recommendedName>
</protein>
<dbReference type="InterPro" id="IPR000719">
    <property type="entry name" value="Prot_kinase_dom"/>
</dbReference>
<dbReference type="AlphaFoldDB" id="A0A9N7UTN2"/>
<comment type="caution">
    <text evidence="2">The sequence shown here is derived from an EMBL/GenBank/DDBJ whole genome shotgun (WGS) entry which is preliminary data.</text>
</comment>
<gene>
    <name evidence="2" type="ORF">PLEPLA_LOCUS26877</name>
</gene>
<dbReference type="EMBL" id="CADEAL010002224">
    <property type="protein sequence ID" value="CAB1439028.1"/>
    <property type="molecule type" value="Genomic_DNA"/>
</dbReference>
<evidence type="ECO:0000313" key="3">
    <source>
        <dbReference type="Proteomes" id="UP001153269"/>
    </source>
</evidence>
<dbReference type="GO" id="GO:0005524">
    <property type="term" value="F:ATP binding"/>
    <property type="evidence" value="ECO:0007669"/>
    <property type="project" value="InterPro"/>
</dbReference>
<dbReference type="Gene3D" id="1.10.510.10">
    <property type="entry name" value="Transferase(Phosphotransferase) domain 1"/>
    <property type="match status" value="1"/>
</dbReference>
<keyword evidence="3" id="KW-1185">Reference proteome</keyword>
<dbReference type="SUPFAM" id="SSF56112">
    <property type="entry name" value="Protein kinase-like (PK-like)"/>
    <property type="match status" value="1"/>
</dbReference>
<dbReference type="Proteomes" id="UP001153269">
    <property type="component" value="Unassembled WGS sequence"/>
</dbReference>
<accession>A0A9N7UTN2</accession>
<dbReference type="PROSITE" id="PS50011">
    <property type="entry name" value="PROTEIN_KINASE_DOM"/>
    <property type="match status" value="1"/>
</dbReference>
<feature type="domain" description="Protein kinase" evidence="1">
    <location>
        <begin position="1"/>
        <end position="80"/>
    </location>
</feature>
<dbReference type="InterPro" id="IPR011009">
    <property type="entry name" value="Kinase-like_dom_sf"/>
</dbReference>